<dbReference type="SUPFAM" id="SSF52172">
    <property type="entry name" value="CheY-like"/>
    <property type="match status" value="1"/>
</dbReference>
<dbReference type="InterPro" id="IPR001789">
    <property type="entry name" value="Sig_transdc_resp-reg_receiver"/>
</dbReference>
<proteinExistence type="predicted"/>
<feature type="non-terminal residue" evidence="3">
    <location>
        <position position="1"/>
    </location>
</feature>
<organism evidence="3">
    <name type="scientific">marine sediment metagenome</name>
    <dbReference type="NCBI Taxonomy" id="412755"/>
    <lineage>
        <taxon>unclassified sequences</taxon>
        <taxon>metagenomes</taxon>
        <taxon>ecological metagenomes</taxon>
    </lineage>
</organism>
<dbReference type="GO" id="GO:0003677">
    <property type="term" value="F:DNA binding"/>
    <property type="evidence" value="ECO:0007669"/>
    <property type="project" value="UniProtKB-KW"/>
</dbReference>
<gene>
    <name evidence="3" type="ORF">S06H3_66344</name>
</gene>
<keyword evidence="1" id="KW-0238">DNA-binding</keyword>
<evidence type="ECO:0000256" key="1">
    <source>
        <dbReference type="ARBA" id="ARBA00023125"/>
    </source>
</evidence>
<reference evidence="3" key="1">
    <citation type="journal article" date="2014" name="Front. Microbiol.">
        <title>High frequency of phylogenetically diverse reductive dehalogenase-homologous genes in deep subseafloor sedimentary metagenomes.</title>
        <authorList>
            <person name="Kawai M."/>
            <person name="Futagami T."/>
            <person name="Toyoda A."/>
            <person name="Takaki Y."/>
            <person name="Nishi S."/>
            <person name="Hori S."/>
            <person name="Arai W."/>
            <person name="Tsubouchi T."/>
            <person name="Morono Y."/>
            <person name="Uchiyama I."/>
            <person name="Ito T."/>
            <person name="Fujiyama A."/>
            <person name="Inagaki F."/>
            <person name="Takami H."/>
        </authorList>
    </citation>
    <scope>NUCLEOTIDE SEQUENCE</scope>
    <source>
        <strain evidence="3">Expedition CK06-06</strain>
    </source>
</reference>
<dbReference type="PROSITE" id="PS50110">
    <property type="entry name" value="RESPONSE_REGULATORY"/>
    <property type="match status" value="1"/>
</dbReference>
<dbReference type="GO" id="GO:0000160">
    <property type="term" value="P:phosphorelay signal transduction system"/>
    <property type="evidence" value="ECO:0007669"/>
    <property type="project" value="InterPro"/>
</dbReference>
<dbReference type="PANTHER" id="PTHR43214:SF43">
    <property type="entry name" value="TWO-COMPONENT RESPONSE REGULATOR"/>
    <property type="match status" value="1"/>
</dbReference>
<dbReference type="InterPro" id="IPR011006">
    <property type="entry name" value="CheY-like_superfamily"/>
</dbReference>
<name>X1SEU0_9ZZZZ</name>
<sequence>ELRPDVIIMQARRPTLGGVEAIRQCKAEHPQTAIIILTMYQEEEYVAELLEAGAAGYILKTAR</sequence>
<dbReference type="InterPro" id="IPR058245">
    <property type="entry name" value="NreC/VraR/RcsB-like_REC"/>
</dbReference>
<dbReference type="Pfam" id="PF00072">
    <property type="entry name" value="Response_reg"/>
    <property type="match status" value="1"/>
</dbReference>
<dbReference type="EMBL" id="BARV01045153">
    <property type="protein sequence ID" value="GAI66319.1"/>
    <property type="molecule type" value="Genomic_DNA"/>
</dbReference>
<dbReference type="AlphaFoldDB" id="X1SEU0"/>
<dbReference type="InterPro" id="IPR039420">
    <property type="entry name" value="WalR-like"/>
</dbReference>
<accession>X1SEU0</accession>
<evidence type="ECO:0000313" key="3">
    <source>
        <dbReference type="EMBL" id="GAI66319.1"/>
    </source>
</evidence>
<evidence type="ECO:0000259" key="2">
    <source>
        <dbReference type="PROSITE" id="PS50110"/>
    </source>
</evidence>
<feature type="domain" description="Response regulatory" evidence="2">
    <location>
        <begin position="1"/>
        <end position="63"/>
    </location>
</feature>
<comment type="caution">
    <text evidence="3">The sequence shown here is derived from an EMBL/GenBank/DDBJ whole genome shotgun (WGS) entry which is preliminary data.</text>
</comment>
<dbReference type="PANTHER" id="PTHR43214">
    <property type="entry name" value="TWO-COMPONENT RESPONSE REGULATOR"/>
    <property type="match status" value="1"/>
</dbReference>
<protein>
    <recommendedName>
        <fullName evidence="2">Response regulatory domain-containing protein</fullName>
    </recommendedName>
</protein>
<dbReference type="CDD" id="cd17535">
    <property type="entry name" value="REC_NarL-like"/>
    <property type="match status" value="1"/>
</dbReference>
<dbReference type="Gene3D" id="3.40.50.2300">
    <property type="match status" value="1"/>
</dbReference>
<feature type="non-terminal residue" evidence="3">
    <location>
        <position position="63"/>
    </location>
</feature>